<comment type="similarity">
    <text evidence="1">Belongs to the peptidase C1 family.</text>
</comment>
<dbReference type="AlphaFoldDB" id="A0A6C0LBC2"/>
<dbReference type="Gene3D" id="3.90.70.10">
    <property type="entry name" value="Cysteine proteinases"/>
    <property type="match status" value="1"/>
</dbReference>
<dbReference type="GO" id="GO:0006508">
    <property type="term" value="P:proteolysis"/>
    <property type="evidence" value="ECO:0007669"/>
    <property type="project" value="InterPro"/>
</dbReference>
<evidence type="ECO:0000256" key="1">
    <source>
        <dbReference type="ARBA" id="ARBA00008455"/>
    </source>
</evidence>
<dbReference type="InterPro" id="IPR000668">
    <property type="entry name" value="Peptidase_C1A_C"/>
</dbReference>
<accession>A0A6C0LBC2</accession>
<dbReference type="InterPro" id="IPR013128">
    <property type="entry name" value="Peptidase_C1A"/>
</dbReference>
<dbReference type="SUPFAM" id="SSF54001">
    <property type="entry name" value="Cysteine proteinases"/>
    <property type="match status" value="1"/>
</dbReference>
<name>A0A6C0LBC2_9ZZZZ</name>
<dbReference type="InterPro" id="IPR038765">
    <property type="entry name" value="Papain-like_cys_pep_sf"/>
</dbReference>
<proteinExistence type="inferred from homology"/>
<protein>
    <recommendedName>
        <fullName evidence="2">Peptidase C1A papain C-terminal domain-containing protein</fullName>
    </recommendedName>
</protein>
<sequence length="247" mass="27968">MQKRVYNLKIERLPESKLNHLMFSKSINISKNVDLRSKMPPIYDQGHLGSCTANALCGLLAHDNPKIQGSRLFLYYNERILRKTTSTDSGATLEDGVTSLIKNGICQENEWPYIINRFSIKPPVKCYTSALQHRVLEKNTRNIKNDLNCMKECLSNNLPFVVGILIYESFESQAVANTGIVPMPNTKKENLLGGHAILCVGYNDALKVWIMRNSWGKNWGAAGYFYLPYAYLLSPELSSDLWTISDI</sequence>
<dbReference type="GO" id="GO:0008234">
    <property type="term" value="F:cysteine-type peptidase activity"/>
    <property type="evidence" value="ECO:0007669"/>
    <property type="project" value="InterPro"/>
</dbReference>
<organism evidence="3">
    <name type="scientific">viral metagenome</name>
    <dbReference type="NCBI Taxonomy" id="1070528"/>
    <lineage>
        <taxon>unclassified sequences</taxon>
        <taxon>metagenomes</taxon>
        <taxon>organismal metagenomes</taxon>
    </lineage>
</organism>
<dbReference type="Pfam" id="PF00112">
    <property type="entry name" value="Peptidase_C1"/>
    <property type="match status" value="1"/>
</dbReference>
<dbReference type="SMART" id="SM00645">
    <property type="entry name" value="Pept_C1"/>
    <property type="match status" value="1"/>
</dbReference>
<dbReference type="EMBL" id="MN740471">
    <property type="protein sequence ID" value="QHU28259.1"/>
    <property type="molecule type" value="Genomic_DNA"/>
</dbReference>
<evidence type="ECO:0000313" key="3">
    <source>
        <dbReference type="EMBL" id="QHU28259.1"/>
    </source>
</evidence>
<dbReference type="PANTHER" id="PTHR12411">
    <property type="entry name" value="CYSTEINE PROTEASE FAMILY C1-RELATED"/>
    <property type="match status" value="1"/>
</dbReference>
<feature type="domain" description="Peptidase C1A papain C-terminal" evidence="2">
    <location>
        <begin position="29"/>
        <end position="236"/>
    </location>
</feature>
<evidence type="ECO:0000259" key="2">
    <source>
        <dbReference type="SMART" id="SM00645"/>
    </source>
</evidence>
<reference evidence="3" key="1">
    <citation type="journal article" date="2020" name="Nature">
        <title>Giant virus diversity and host interactions through global metagenomics.</title>
        <authorList>
            <person name="Schulz F."/>
            <person name="Roux S."/>
            <person name="Paez-Espino D."/>
            <person name="Jungbluth S."/>
            <person name="Walsh D.A."/>
            <person name="Denef V.J."/>
            <person name="McMahon K.D."/>
            <person name="Konstantinidis K.T."/>
            <person name="Eloe-Fadrosh E.A."/>
            <person name="Kyrpides N.C."/>
            <person name="Woyke T."/>
        </authorList>
    </citation>
    <scope>NUCLEOTIDE SEQUENCE</scope>
    <source>
        <strain evidence="3">GVMAG-M-3300027770-73</strain>
    </source>
</reference>
<dbReference type="CDD" id="cd02619">
    <property type="entry name" value="Peptidase_C1"/>
    <property type="match status" value="1"/>
</dbReference>